<keyword evidence="9" id="KW-1185">Reference proteome</keyword>
<dbReference type="VEuPathDB" id="PiroplasmaDB:BMR1_02g02576"/>
<dbReference type="GO" id="GO:0006261">
    <property type="term" value="P:DNA-templated DNA replication"/>
    <property type="evidence" value="ECO:0007669"/>
    <property type="project" value="InterPro"/>
</dbReference>
<dbReference type="PANTHER" id="PTHR12708:SF0">
    <property type="entry name" value="DNA POLYMERASE EPSILON SUBUNIT 2"/>
    <property type="match status" value="1"/>
</dbReference>
<accession>A0A1R4AAI5</accession>
<dbReference type="KEGG" id="bmic:BMR1_02g02576"/>
<dbReference type="RefSeq" id="XP_021338210.1">
    <property type="nucleotide sequence ID" value="XM_021481584.1"/>
</dbReference>
<dbReference type="PANTHER" id="PTHR12708">
    <property type="entry name" value="DNA POLYMERASE EPSILON SUBUNIT B"/>
    <property type="match status" value="1"/>
</dbReference>
<comment type="subcellular location">
    <subcellularLocation>
        <location evidence="1 6">Nucleus</location>
    </subcellularLocation>
</comment>
<evidence type="ECO:0000256" key="2">
    <source>
        <dbReference type="ARBA" id="ARBA00009560"/>
    </source>
</evidence>
<gene>
    <name evidence="8" type="ORF">BMR1_02g02576</name>
</gene>
<name>A0A1R4AAI5_BABMR</name>
<dbReference type="Pfam" id="PF04042">
    <property type="entry name" value="DNA_pol_E_B"/>
    <property type="match status" value="1"/>
</dbReference>
<keyword evidence="8" id="KW-0808">Transferase</keyword>
<dbReference type="OrthoDB" id="10254730at2759"/>
<comment type="function">
    <text evidence="6">Participates in DNA repair and in chromosomal DNA replication.</text>
</comment>
<protein>
    <recommendedName>
        <fullName evidence="6">DNA polymerase epsilon subunit</fullName>
    </recommendedName>
    <alternativeName>
        <fullName evidence="6">DNA polymerase II subunit 2</fullName>
    </alternativeName>
</protein>
<sequence length="550" mass="62702">MNETKINFADYLETSRISNTESTAFDIMEQFWKPGDDNEHVSQVCQTLGSEHSTIVEDSRLNAPKMFSQGDFDEYKSEIGDAIEIYTAINDSAPLYFDKNKRKFVRSNRSICRTDATKFDKVFTEMYQTRFQILFQRAKRHKSVVLWTRVSDNDSNDKLVIQIVDAISISTKGTQHLIGNLSINRQGDFCIQGAQLELVLNIKGCKIHKGIYCDGHVVLVSGTIQLPERYFIATEIMHPPFDVGDDFDYFSGDVFGGNLDSRKIDTFSVYRESLLTSRKEVSSYWIILSNVNLTDIASLSALESLFQKLVNSTTAQPLPVGFIFMGNFSSRSFSFSKKRFILDDQTFIDYKKGFEDFSLVIVKYKILLENCYWIFIPGPGDACICNQTIPRMPILEQFTEKMRENLLQSVPSAKIYFTTSPCRIRHMDRRLVLFSNPILGELLSSSLFTSDSDENVLSPEFLVKMFINTLIGQAHLYPTPQRHKIVSRMDSFQLLCPLPDFICLGDITAPCFVEKVTDTCIIGNSGAYFATSKTFFVYNALKNKLDKYSL</sequence>
<dbReference type="AlphaFoldDB" id="A0A1R4AAI5"/>
<keyword evidence="3 6" id="KW-0235">DNA replication</keyword>
<evidence type="ECO:0000256" key="6">
    <source>
        <dbReference type="PIRNR" id="PIRNR000799"/>
    </source>
</evidence>
<evidence type="ECO:0000256" key="5">
    <source>
        <dbReference type="ARBA" id="ARBA00023242"/>
    </source>
</evidence>
<organism evidence="8 9">
    <name type="scientific">Babesia microti (strain RI)</name>
    <dbReference type="NCBI Taxonomy" id="1133968"/>
    <lineage>
        <taxon>Eukaryota</taxon>
        <taxon>Sar</taxon>
        <taxon>Alveolata</taxon>
        <taxon>Apicomplexa</taxon>
        <taxon>Aconoidasida</taxon>
        <taxon>Piroplasmida</taxon>
        <taxon>Babesiidae</taxon>
        <taxon>Babesia</taxon>
    </lineage>
</organism>
<dbReference type="GO" id="GO:0016779">
    <property type="term" value="F:nucleotidyltransferase activity"/>
    <property type="evidence" value="ECO:0007669"/>
    <property type="project" value="UniProtKB-KW"/>
</dbReference>
<evidence type="ECO:0000256" key="3">
    <source>
        <dbReference type="ARBA" id="ARBA00022705"/>
    </source>
</evidence>
<feature type="domain" description="DNA polymerase alpha/delta/epsilon subunit B" evidence="7">
    <location>
        <begin position="286"/>
        <end position="512"/>
    </location>
</feature>
<dbReference type="GeneID" id="24424300"/>
<keyword evidence="8" id="KW-0548">Nucleotidyltransferase</keyword>
<dbReference type="GO" id="GO:0003677">
    <property type="term" value="F:DNA binding"/>
    <property type="evidence" value="ECO:0007669"/>
    <property type="project" value="UniProtKB-UniRule"/>
</dbReference>
<evidence type="ECO:0000259" key="7">
    <source>
        <dbReference type="Pfam" id="PF04042"/>
    </source>
</evidence>
<reference evidence="8 9" key="3">
    <citation type="journal article" date="2016" name="Sci. Rep.">
        <title>Genome-wide diversity and gene expression profiling of Babesia microti isolates identify polymorphic genes that mediate host-pathogen interactions.</title>
        <authorList>
            <person name="Silva J.C."/>
            <person name="Cornillot E."/>
            <person name="McCracken C."/>
            <person name="Usmani-Brown S."/>
            <person name="Dwivedi A."/>
            <person name="Ifeonu O.O."/>
            <person name="Crabtree J."/>
            <person name="Gotia H.T."/>
            <person name="Virji A.Z."/>
            <person name="Reynes C."/>
            <person name="Colinge J."/>
            <person name="Kumar V."/>
            <person name="Lawres L."/>
            <person name="Pazzi J.E."/>
            <person name="Pablo J.V."/>
            <person name="Hung C."/>
            <person name="Brancato J."/>
            <person name="Kumari P."/>
            <person name="Orvis J."/>
            <person name="Tretina K."/>
            <person name="Chibucos M."/>
            <person name="Ott S."/>
            <person name="Sadzewicz L."/>
            <person name="Sengamalay N."/>
            <person name="Shetty A.C."/>
            <person name="Su Q."/>
            <person name="Tallon L."/>
            <person name="Fraser C.M."/>
            <person name="Frutos R."/>
            <person name="Molina D.M."/>
            <person name="Krause P.J."/>
            <person name="Ben Mamoun C."/>
        </authorList>
    </citation>
    <scope>NUCLEOTIDE SEQUENCE [LARGE SCALE GENOMIC DNA]</scope>
    <source>
        <strain evidence="8 9">RI</strain>
    </source>
</reference>
<evidence type="ECO:0000256" key="1">
    <source>
        <dbReference type="ARBA" id="ARBA00004123"/>
    </source>
</evidence>
<dbReference type="Proteomes" id="UP000002899">
    <property type="component" value="Chromosome II"/>
</dbReference>
<proteinExistence type="inferred from homology"/>
<keyword evidence="5 6" id="KW-0539">Nucleus</keyword>
<dbReference type="PIRSF" id="PIRSF000799">
    <property type="entry name" value="DNA_pol_eps_2"/>
    <property type="match status" value="1"/>
</dbReference>
<dbReference type="InterPro" id="IPR007185">
    <property type="entry name" value="DNA_pol_a/d/e_bsu"/>
</dbReference>
<dbReference type="GO" id="GO:0008622">
    <property type="term" value="C:epsilon DNA polymerase complex"/>
    <property type="evidence" value="ECO:0007669"/>
    <property type="project" value="UniProtKB-UniRule"/>
</dbReference>
<dbReference type="InterPro" id="IPR016266">
    <property type="entry name" value="POLE2"/>
</dbReference>
<dbReference type="GO" id="GO:0042276">
    <property type="term" value="P:error-prone translesion synthesis"/>
    <property type="evidence" value="ECO:0007669"/>
    <property type="project" value="TreeGrafter"/>
</dbReference>
<evidence type="ECO:0000313" key="9">
    <source>
        <dbReference type="Proteomes" id="UP000002899"/>
    </source>
</evidence>
<evidence type="ECO:0000256" key="4">
    <source>
        <dbReference type="ARBA" id="ARBA00023125"/>
    </source>
</evidence>
<evidence type="ECO:0000313" key="8">
    <source>
        <dbReference type="EMBL" id="SJK86011.1"/>
    </source>
</evidence>
<reference evidence="8 9" key="2">
    <citation type="journal article" date="2013" name="PLoS ONE">
        <title>Whole genome mapping and re-organization of the nuclear and mitochondrial genomes of Babesia microti isolates.</title>
        <authorList>
            <person name="Cornillot E."/>
            <person name="Dassouli A."/>
            <person name="Garg A."/>
            <person name="Pachikara N."/>
            <person name="Randazzo S."/>
            <person name="Depoix D."/>
            <person name="Carcy B."/>
            <person name="Delbecq S."/>
            <person name="Frutos R."/>
            <person name="Silva J.C."/>
            <person name="Sutton R."/>
            <person name="Krause P.J."/>
            <person name="Mamoun C.B."/>
        </authorList>
    </citation>
    <scope>NUCLEOTIDE SEQUENCE [LARGE SCALE GENOMIC DNA]</scope>
    <source>
        <strain evidence="8 9">RI</strain>
    </source>
</reference>
<reference evidence="8 9" key="1">
    <citation type="journal article" date="2012" name="Nucleic Acids Res.">
        <title>Sequencing of the smallest Apicomplexan genome from the human pathogen Babesia microti.</title>
        <authorList>
            <person name="Cornillot E."/>
            <person name="Hadj-Kaddour K."/>
            <person name="Dassouli A."/>
            <person name="Noel B."/>
            <person name="Ranwez V."/>
            <person name="Vacherie B."/>
            <person name="Augagneur Y."/>
            <person name="Bres V."/>
            <person name="Duclos A."/>
            <person name="Randazzo S."/>
            <person name="Carcy B."/>
            <person name="Debierre-Grockiego F."/>
            <person name="Delbecq S."/>
            <person name="Moubri-Menage K."/>
            <person name="Shams-Eldin H."/>
            <person name="Usmani-Brown S."/>
            <person name="Bringaud F."/>
            <person name="Wincker P."/>
            <person name="Vivares C.P."/>
            <person name="Schwarz R.T."/>
            <person name="Schetters T.P."/>
            <person name="Krause P.J."/>
            <person name="Gorenflot A."/>
            <person name="Berry V."/>
            <person name="Barbe V."/>
            <person name="Ben Mamoun C."/>
        </authorList>
    </citation>
    <scope>NUCLEOTIDE SEQUENCE [LARGE SCALE GENOMIC DNA]</scope>
    <source>
        <strain evidence="8 9">RI</strain>
    </source>
</reference>
<comment type="similarity">
    <text evidence="2 6">Belongs to the DNA polymerase epsilon subunit B family.</text>
</comment>
<dbReference type="EMBL" id="FO082872">
    <property type="protein sequence ID" value="SJK86011.1"/>
    <property type="molecule type" value="Genomic_DNA"/>
</dbReference>
<keyword evidence="4 6" id="KW-0238">DNA-binding</keyword>